<reference evidence="2 3" key="1">
    <citation type="submission" date="2016-11" db="EMBL/GenBank/DDBJ databases">
        <authorList>
            <person name="Jaros S."/>
            <person name="Januszkiewicz K."/>
            <person name="Wedrychowicz H."/>
        </authorList>
    </citation>
    <scope>NUCLEOTIDE SEQUENCE [LARGE SCALE GENOMIC DNA]</scope>
    <source>
        <strain evidence="2 3">IBRC-M 10683</strain>
    </source>
</reference>
<dbReference type="AlphaFoldDB" id="A0A1M5DEZ1"/>
<feature type="transmembrane region" description="Helical" evidence="1">
    <location>
        <begin position="43"/>
        <end position="63"/>
    </location>
</feature>
<accession>A0A1M5DEZ1</accession>
<gene>
    <name evidence="2" type="ORF">SAMN05216225_100228</name>
</gene>
<evidence type="ECO:0000313" key="3">
    <source>
        <dbReference type="Proteomes" id="UP000183988"/>
    </source>
</evidence>
<sequence length="101" mass="11473">MKTPKCKSCNHQLEWKELYTSLWFPRKKTQCNKCKSNHNITTPLYVSILAAQTGPLSLVIINFMSFSSIFMGLVVLVAITLVLIMIISLFIPFFAKCSLVE</sequence>
<proteinExistence type="predicted"/>
<protein>
    <submittedName>
        <fullName evidence="2">Cxxc_20_cxxc protein</fullName>
    </submittedName>
</protein>
<keyword evidence="1" id="KW-1133">Transmembrane helix</keyword>
<keyword evidence="1" id="KW-0812">Transmembrane</keyword>
<dbReference type="STRING" id="930117.SAMN05216225_100228"/>
<dbReference type="EMBL" id="FQVW01000002">
    <property type="protein sequence ID" value="SHF65496.1"/>
    <property type="molecule type" value="Genomic_DNA"/>
</dbReference>
<keyword evidence="3" id="KW-1185">Reference proteome</keyword>
<name>A0A1M5DEZ1_9BACI</name>
<evidence type="ECO:0000256" key="1">
    <source>
        <dbReference type="SAM" id="Phobius"/>
    </source>
</evidence>
<keyword evidence="1" id="KW-0472">Membrane</keyword>
<dbReference type="NCBIfam" id="TIGR04104">
    <property type="entry name" value="cxxc_20_cxxc"/>
    <property type="match status" value="1"/>
</dbReference>
<evidence type="ECO:0000313" key="2">
    <source>
        <dbReference type="EMBL" id="SHF65496.1"/>
    </source>
</evidence>
<feature type="transmembrane region" description="Helical" evidence="1">
    <location>
        <begin position="69"/>
        <end position="95"/>
    </location>
</feature>
<dbReference type="InterPro" id="IPR026369">
    <property type="entry name" value="CxxC_20_CxxC"/>
</dbReference>
<organism evidence="2 3">
    <name type="scientific">Ornithinibacillus halophilus</name>
    <dbReference type="NCBI Taxonomy" id="930117"/>
    <lineage>
        <taxon>Bacteria</taxon>
        <taxon>Bacillati</taxon>
        <taxon>Bacillota</taxon>
        <taxon>Bacilli</taxon>
        <taxon>Bacillales</taxon>
        <taxon>Bacillaceae</taxon>
        <taxon>Ornithinibacillus</taxon>
    </lineage>
</organism>
<dbReference type="RefSeq" id="WP_072887731.1">
    <property type="nucleotide sequence ID" value="NZ_FQVW01000002.1"/>
</dbReference>
<dbReference type="OrthoDB" id="2970506at2"/>
<dbReference type="Proteomes" id="UP000183988">
    <property type="component" value="Unassembled WGS sequence"/>
</dbReference>